<gene>
    <name evidence="1" type="ORF">UFOVP190_333</name>
</gene>
<accession>A0A6J7WPJ7</accession>
<protein>
    <submittedName>
        <fullName evidence="1">Uncharacterized protein</fullName>
    </submittedName>
</protein>
<dbReference type="EMBL" id="LR798243">
    <property type="protein sequence ID" value="CAB5214948.1"/>
    <property type="molecule type" value="Genomic_DNA"/>
</dbReference>
<evidence type="ECO:0000313" key="1">
    <source>
        <dbReference type="EMBL" id="CAB5214948.1"/>
    </source>
</evidence>
<name>A0A6J7WPJ7_9CAUD</name>
<organism evidence="1">
    <name type="scientific">uncultured Caudovirales phage</name>
    <dbReference type="NCBI Taxonomy" id="2100421"/>
    <lineage>
        <taxon>Viruses</taxon>
        <taxon>Duplodnaviria</taxon>
        <taxon>Heunggongvirae</taxon>
        <taxon>Uroviricota</taxon>
        <taxon>Caudoviricetes</taxon>
        <taxon>Peduoviridae</taxon>
        <taxon>Maltschvirus</taxon>
        <taxon>Maltschvirus maltsch</taxon>
    </lineage>
</organism>
<sequence>MNERIQKLADNATHYANGVCDADANADWYETRDQKFAELLIQECADVCRDDGRWFQEQDDKVEAGVAYALCYKIKQNFGVKE</sequence>
<proteinExistence type="predicted"/>
<reference evidence="1" key="1">
    <citation type="submission" date="2020-05" db="EMBL/GenBank/DDBJ databases">
        <authorList>
            <person name="Chiriac C."/>
            <person name="Salcher M."/>
            <person name="Ghai R."/>
            <person name="Kavagutti S V."/>
        </authorList>
    </citation>
    <scope>NUCLEOTIDE SEQUENCE</scope>
</reference>